<feature type="transmembrane region" description="Helical" evidence="1">
    <location>
        <begin position="21"/>
        <end position="44"/>
    </location>
</feature>
<dbReference type="RefSeq" id="WP_148105807.1">
    <property type="nucleotide sequence ID" value="NZ_RXLZ01000047.1"/>
</dbReference>
<evidence type="ECO:0000313" key="3">
    <source>
        <dbReference type="Proteomes" id="UP000271705"/>
    </source>
</evidence>
<name>A0A431UEP2_STEMA</name>
<dbReference type="AlphaFoldDB" id="A0A431UEP2"/>
<evidence type="ECO:0000313" key="2">
    <source>
        <dbReference type="EMBL" id="RTQ87491.1"/>
    </source>
</evidence>
<reference evidence="2 3" key="1">
    <citation type="submission" date="2018-12" db="EMBL/GenBank/DDBJ databases">
        <authorList>
            <person name="Kartti S."/>
            <person name="Manni A."/>
            <person name="Chemao El Fihri M.W."/>
            <person name="Laamarti M."/>
            <person name="Temsamani L."/>
            <person name="El Jamali J.E."/>
            <person name="Ouadghiri M."/>
            <person name="Ibrahimi A."/>
            <person name="Filati-Maltouf A."/>
        </authorList>
    </citation>
    <scope>NUCLEOTIDE SEQUENCE [LARGE SCALE GENOMIC DNA]</scope>
    <source>
        <strain evidence="2 3">MDMC339</strain>
    </source>
</reference>
<proteinExistence type="predicted"/>
<comment type="caution">
    <text evidence="2">The sequence shown here is derived from an EMBL/GenBank/DDBJ whole genome shotgun (WGS) entry which is preliminary data.</text>
</comment>
<protein>
    <recommendedName>
        <fullName evidence="4">Transmembrane protein</fullName>
    </recommendedName>
</protein>
<feature type="transmembrane region" description="Helical" evidence="1">
    <location>
        <begin position="102"/>
        <end position="123"/>
    </location>
</feature>
<sequence length="193" mass="20277">MEITVMASQRLIGLIGDLRHPYFAATTPPAWALACAALAGSAWFGASRLIALPFMGSCAAASVLLQLREPAHPTRDITIVSSTWACLLLLNIDLVTSPGTPLIRGMLASVFCVLGIAGTIASLRRKLVTANHLNARLHALSDRELLALLPPPARGIADSWLAGTAVASGRAEAQIRRAALQLAIDLQSAREAA</sequence>
<accession>A0A431UEP2</accession>
<dbReference type="EMBL" id="RXLZ01000047">
    <property type="protein sequence ID" value="RTQ87491.1"/>
    <property type="molecule type" value="Genomic_DNA"/>
</dbReference>
<keyword evidence="1" id="KW-1133">Transmembrane helix</keyword>
<evidence type="ECO:0008006" key="4">
    <source>
        <dbReference type="Google" id="ProtNLM"/>
    </source>
</evidence>
<dbReference type="Proteomes" id="UP000271705">
    <property type="component" value="Unassembled WGS sequence"/>
</dbReference>
<organism evidence="2 3">
    <name type="scientific">Stenotrophomonas maltophilia</name>
    <name type="common">Pseudomonas maltophilia</name>
    <name type="synonym">Xanthomonas maltophilia</name>
    <dbReference type="NCBI Taxonomy" id="40324"/>
    <lineage>
        <taxon>Bacteria</taxon>
        <taxon>Pseudomonadati</taxon>
        <taxon>Pseudomonadota</taxon>
        <taxon>Gammaproteobacteria</taxon>
        <taxon>Lysobacterales</taxon>
        <taxon>Lysobacteraceae</taxon>
        <taxon>Stenotrophomonas</taxon>
        <taxon>Stenotrophomonas maltophilia group</taxon>
    </lineage>
</organism>
<evidence type="ECO:0000256" key="1">
    <source>
        <dbReference type="SAM" id="Phobius"/>
    </source>
</evidence>
<keyword evidence="1" id="KW-0472">Membrane</keyword>
<keyword evidence="1" id="KW-0812">Transmembrane</keyword>
<gene>
    <name evidence="2" type="ORF">EKL94_15465</name>
</gene>